<comment type="subcellular location">
    <subcellularLocation>
        <location evidence="1">Golgi apparatus membrane</location>
    </subcellularLocation>
</comment>
<evidence type="ECO:0000256" key="6">
    <source>
        <dbReference type="ARBA" id="ARBA00023136"/>
    </source>
</evidence>
<dbReference type="PANTHER" id="PTHR13815:SF5">
    <property type="entry name" value="GOLGIN CANDIDATE 2"/>
    <property type="match status" value="1"/>
</dbReference>
<dbReference type="Pfam" id="PF09787">
    <property type="entry name" value="Golgin_A5"/>
    <property type="match status" value="1"/>
</dbReference>
<feature type="compositionally biased region" description="Basic and acidic residues" evidence="8">
    <location>
        <begin position="352"/>
        <end position="361"/>
    </location>
</feature>
<evidence type="ECO:0000256" key="4">
    <source>
        <dbReference type="ARBA" id="ARBA00023034"/>
    </source>
</evidence>
<evidence type="ECO:0000256" key="7">
    <source>
        <dbReference type="SAM" id="Coils"/>
    </source>
</evidence>
<keyword evidence="4" id="KW-0333">Golgi apparatus</keyword>
<evidence type="ECO:0008006" key="12">
    <source>
        <dbReference type="Google" id="ProtNLM"/>
    </source>
</evidence>
<dbReference type="InterPro" id="IPR019177">
    <property type="entry name" value="Golgin_subfamily_A_member_5"/>
</dbReference>
<dbReference type="Proteomes" id="UP000652761">
    <property type="component" value="Unassembled WGS sequence"/>
</dbReference>
<keyword evidence="2 9" id="KW-0812">Transmembrane</keyword>
<feature type="coiled-coil region" evidence="7">
    <location>
        <begin position="543"/>
        <end position="646"/>
    </location>
</feature>
<feature type="coiled-coil region" evidence="7">
    <location>
        <begin position="475"/>
        <end position="509"/>
    </location>
</feature>
<keyword evidence="11" id="KW-1185">Reference proteome</keyword>
<dbReference type="PANTHER" id="PTHR13815">
    <property type="entry name" value="GOLGIN-84"/>
    <property type="match status" value="1"/>
</dbReference>
<evidence type="ECO:0000313" key="11">
    <source>
        <dbReference type="Proteomes" id="UP000652761"/>
    </source>
</evidence>
<evidence type="ECO:0000313" key="10">
    <source>
        <dbReference type="EMBL" id="MQM16155.1"/>
    </source>
</evidence>
<feature type="transmembrane region" description="Helical" evidence="9">
    <location>
        <begin position="742"/>
        <end position="760"/>
    </location>
</feature>
<feature type="compositionally biased region" description="Low complexity" evidence="8">
    <location>
        <begin position="420"/>
        <end position="448"/>
    </location>
</feature>
<feature type="compositionally biased region" description="Basic and acidic residues" evidence="8">
    <location>
        <begin position="171"/>
        <end position="183"/>
    </location>
</feature>
<sequence>MLPPGFLPSLSIHRTPPFARDKDSLWKLSTIAESPPPAVTVPFIAPFFTLGLIGQSSMCPVHLFRLKGHTAGPLQLLREGERERERAPPLLHTLAQDQSVLPSLHYPDPLLLYHPVMAGWISSKLKIDQQAADSLGNGERGPSPPPLVDDGDGALRKKAETLPLKLQLHKKPPERGRHRDGGPRPKGNPNSARNPPARAPSLPDPPRTSTSLLASVVSPGAAAAAAPSDADAAAAMDGDWTKLLSSPKPVSPIAGGSGGSSPSPRSKKKVGVPKRRSNNRPGREVETSQAVENEEGMPSARDEGADSTVRRLTGGGIVLSAVSVGSSGSTNSGKGGSLGESPSDMNVLVPEPTKDMGDKSRFGTNDEVISSEARQKEGSVPKDDGLTGDDVTVSKGRTDADSAEINDVEDKTQSIRTLQTSPPRSLSRISSRSSGSSGSYSGSTSTSDSEYESEKKMERRKRRERILAEKAAAVAAEAIKERENLVARLEGEKESLEKVLEERQKQQAQEASELQMSMMETMEAVELEKQKHNSTRMEALACLAQLETRNAELAKSLATAQWDLEVEMEASKQGEYEHKIIEAELSFICDKIVQLKEKARSLERNIEMTKELVHPTEVETELKKRLKQLTDNLIQKQAQVETFSSEKATLLFRIETISRFLEENGMSVQSGSTACSGLSSSESSARIDIEAGTGEPSYSTLRPLFREKINSGGQQLGSFLRQLDAIFAAGSLFLRKNQMAQLWALVYLVCLHLWVIYILMSHSQTSDVTSSGAVFSLENINKTVP</sequence>
<evidence type="ECO:0000256" key="1">
    <source>
        <dbReference type="ARBA" id="ARBA00004394"/>
    </source>
</evidence>
<dbReference type="GO" id="GO:0007030">
    <property type="term" value="P:Golgi organization"/>
    <property type="evidence" value="ECO:0007669"/>
    <property type="project" value="InterPro"/>
</dbReference>
<evidence type="ECO:0000256" key="3">
    <source>
        <dbReference type="ARBA" id="ARBA00022989"/>
    </source>
</evidence>
<evidence type="ECO:0000256" key="8">
    <source>
        <dbReference type="SAM" id="MobiDB-lite"/>
    </source>
</evidence>
<feature type="region of interest" description="Disordered" evidence="8">
    <location>
        <begin position="131"/>
        <end position="212"/>
    </location>
</feature>
<proteinExistence type="predicted"/>
<gene>
    <name evidence="10" type="ORF">Taro_049107</name>
</gene>
<organism evidence="10 11">
    <name type="scientific">Colocasia esculenta</name>
    <name type="common">Wild taro</name>
    <name type="synonym">Arum esculentum</name>
    <dbReference type="NCBI Taxonomy" id="4460"/>
    <lineage>
        <taxon>Eukaryota</taxon>
        <taxon>Viridiplantae</taxon>
        <taxon>Streptophyta</taxon>
        <taxon>Embryophyta</taxon>
        <taxon>Tracheophyta</taxon>
        <taxon>Spermatophyta</taxon>
        <taxon>Magnoliopsida</taxon>
        <taxon>Liliopsida</taxon>
        <taxon>Araceae</taxon>
        <taxon>Aroideae</taxon>
        <taxon>Colocasieae</taxon>
        <taxon>Colocasia</taxon>
    </lineage>
</organism>
<evidence type="ECO:0000256" key="9">
    <source>
        <dbReference type="SAM" id="Phobius"/>
    </source>
</evidence>
<feature type="compositionally biased region" description="Low complexity" evidence="8">
    <location>
        <begin position="188"/>
        <end position="201"/>
    </location>
</feature>
<comment type="caution">
    <text evidence="10">The sequence shown here is derived from an EMBL/GenBank/DDBJ whole genome shotgun (WGS) entry which is preliminary data.</text>
</comment>
<keyword evidence="6 9" id="KW-0472">Membrane</keyword>
<dbReference type="EMBL" id="NMUH01006867">
    <property type="protein sequence ID" value="MQM16155.1"/>
    <property type="molecule type" value="Genomic_DNA"/>
</dbReference>
<feature type="compositionally biased region" description="Basic residues" evidence="8">
    <location>
        <begin position="265"/>
        <end position="278"/>
    </location>
</feature>
<reference evidence="10" key="1">
    <citation type="submission" date="2017-07" db="EMBL/GenBank/DDBJ databases">
        <title>Taro Niue Genome Assembly and Annotation.</title>
        <authorList>
            <person name="Atibalentja N."/>
            <person name="Keating K."/>
            <person name="Fields C.J."/>
        </authorList>
    </citation>
    <scope>NUCLEOTIDE SEQUENCE</scope>
    <source>
        <strain evidence="10">Niue_2</strain>
        <tissue evidence="10">Leaf</tissue>
    </source>
</reference>
<dbReference type="GO" id="GO:0031985">
    <property type="term" value="C:Golgi cisterna"/>
    <property type="evidence" value="ECO:0007669"/>
    <property type="project" value="TreeGrafter"/>
</dbReference>
<dbReference type="AlphaFoldDB" id="A0A843X9Z9"/>
<name>A0A843X9Z9_COLES</name>
<accession>A0A843X9Z9</accession>
<protein>
    <recommendedName>
        <fullName evidence="12">Golgin candidate 2</fullName>
    </recommendedName>
</protein>
<evidence type="ECO:0000256" key="2">
    <source>
        <dbReference type="ARBA" id="ARBA00022692"/>
    </source>
</evidence>
<keyword evidence="5 7" id="KW-0175">Coiled coil</keyword>
<dbReference type="GO" id="GO:0000301">
    <property type="term" value="P:retrograde transport, vesicle recycling within Golgi"/>
    <property type="evidence" value="ECO:0007669"/>
    <property type="project" value="TreeGrafter"/>
</dbReference>
<feature type="compositionally biased region" description="Basic and acidic residues" evidence="8">
    <location>
        <begin position="373"/>
        <end position="385"/>
    </location>
</feature>
<evidence type="ECO:0000256" key="5">
    <source>
        <dbReference type="ARBA" id="ARBA00023054"/>
    </source>
</evidence>
<dbReference type="OrthoDB" id="248903at2759"/>
<keyword evidence="3 9" id="KW-1133">Transmembrane helix</keyword>
<dbReference type="GO" id="GO:0000139">
    <property type="term" value="C:Golgi membrane"/>
    <property type="evidence" value="ECO:0007669"/>
    <property type="project" value="UniProtKB-SubCell"/>
</dbReference>
<feature type="region of interest" description="Disordered" evidence="8">
    <location>
        <begin position="242"/>
        <end position="457"/>
    </location>
</feature>
<feature type="compositionally biased region" description="Low complexity" evidence="8">
    <location>
        <begin position="318"/>
        <end position="332"/>
    </location>
</feature>